<keyword evidence="2" id="KW-1185">Reference proteome</keyword>
<accession>A0A437JRQ9</accession>
<evidence type="ECO:0000313" key="1">
    <source>
        <dbReference type="EMBL" id="RVT49597.1"/>
    </source>
</evidence>
<name>A0A437JRQ9_9BURK</name>
<evidence type="ECO:0000313" key="2">
    <source>
        <dbReference type="Proteomes" id="UP000288178"/>
    </source>
</evidence>
<protein>
    <submittedName>
        <fullName evidence="1">Uncharacterized protein</fullName>
    </submittedName>
</protein>
<gene>
    <name evidence="1" type="ORF">ENE75_18250</name>
</gene>
<dbReference type="EMBL" id="SACT01000007">
    <property type="protein sequence ID" value="RVT49597.1"/>
    <property type="molecule type" value="Genomic_DNA"/>
</dbReference>
<organism evidence="1 2">
    <name type="scientific">Rubrivivax albus</name>
    <dbReference type="NCBI Taxonomy" id="2499835"/>
    <lineage>
        <taxon>Bacteria</taxon>
        <taxon>Pseudomonadati</taxon>
        <taxon>Pseudomonadota</taxon>
        <taxon>Betaproteobacteria</taxon>
        <taxon>Burkholderiales</taxon>
        <taxon>Sphaerotilaceae</taxon>
        <taxon>Rubrivivax</taxon>
    </lineage>
</organism>
<proteinExistence type="predicted"/>
<comment type="caution">
    <text evidence="1">The sequence shown here is derived from an EMBL/GenBank/DDBJ whole genome shotgun (WGS) entry which is preliminary data.</text>
</comment>
<dbReference type="RefSeq" id="WP_128199769.1">
    <property type="nucleotide sequence ID" value="NZ_SACT01000007.1"/>
</dbReference>
<sequence length="76" mass="8775">MPDTLVLFMRAEPVGGVRQQYQRQLATRYEHFLGHHPGRHRVTRMHQDSIPDILVAKDGCATESSTQRQVCVTFIR</sequence>
<dbReference type="AlphaFoldDB" id="A0A437JRQ9"/>
<reference evidence="1 2" key="1">
    <citation type="submission" date="2019-01" db="EMBL/GenBank/DDBJ databases">
        <authorList>
            <person name="Chen W.-M."/>
        </authorList>
    </citation>
    <scope>NUCLEOTIDE SEQUENCE [LARGE SCALE GENOMIC DNA]</scope>
    <source>
        <strain evidence="1 2">ICH-3</strain>
    </source>
</reference>
<dbReference type="Proteomes" id="UP000288178">
    <property type="component" value="Unassembled WGS sequence"/>
</dbReference>